<name>A0A499UY44_9ACTN</name>
<gene>
    <name evidence="2" type="ORF">SSPO_015650</name>
</gene>
<dbReference type="AlphaFoldDB" id="A0A499UY44"/>
<evidence type="ECO:0000313" key="2">
    <source>
        <dbReference type="EMBL" id="BBJ38847.1"/>
    </source>
</evidence>
<dbReference type="Proteomes" id="UP000463951">
    <property type="component" value="Chromosome"/>
</dbReference>
<sequence>MRCPETTHTGMDPPLTASWVAYEPRPPAAPQMRVTSPCFIWAPLRETSCRYAVELTRPEEAASSQVRWAGIGISWLALTSESSASPPKLVSKPQMRCSGSSMLSSWPSGERSSMDRQWATTRSPGFQWRTPGPVRSTTPARSEPRTW</sequence>
<proteinExistence type="predicted"/>
<evidence type="ECO:0000256" key="1">
    <source>
        <dbReference type="SAM" id="MobiDB-lite"/>
    </source>
</evidence>
<organism evidence="2 3">
    <name type="scientific">Streptomyces antimycoticus</name>
    <dbReference type="NCBI Taxonomy" id="68175"/>
    <lineage>
        <taxon>Bacteria</taxon>
        <taxon>Bacillati</taxon>
        <taxon>Actinomycetota</taxon>
        <taxon>Actinomycetes</taxon>
        <taxon>Kitasatosporales</taxon>
        <taxon>Streptomycetaceae</taxon>
        <taxon>Streptomyces</taxon>
        <taxon>Streptomyces violaceusniger group</taxon>
    </lineage>
</organism>
<feature type="compositionally biased region" description="Low complexity" evidence="1">
    <location>
        <begin position="98"/>
        <end position="108"/>
    </location>
</feature>
<protein>
    <submittedName>
        <fullName evidence="2">Uncharacterized protein</fullName>
    </submittedName>
</protein>
<accession>A0A499UY44</accession>
<dbReference type="EMBL" id="AP019620">
    <property type="protein sequence ID" value="BBJ38847.1"/>
    <property type="molecule type" value="Genomic_DNA"/>
</dbReference>
<feature type="region of interest" description="Disordered" evidence="1">
    <location>
        <begin position="83"/>
        <end position="147"/>
    </location>
</feature>
<evidence type="ECO:0000313" key="3">
    <source>
        <dbReference type="Proteomes" id="UP000463951"/>
    </source>
</evidence>
<reference evidence="2 3" key="1">
    <citation type="journal article" date="2020" name="Int. J. Syst. Evol. Microbiol.">
        <title>Reclassification of Streptomyces castelarensis and Streptomyces sporoclivatus as later heterotypic synonyms of Streptomyces antimycoticus.</title>
        <authorList>
            <person name="Komaki H."/>
            <person name="Tamura T."/>
        </authorList>
    </citation>
    <scope>NUCLEOTIDE SEQUENCE [LARGE SCALE GENOMIC DNA]</scope>
    <source>
        <strain evidence="2 3">NBRC 100767</strain>
    </source>
</reference>